<feature type="transmembrane region" description="Helical" evidence="1">
    <location>
        <begin position="73"/>
        <end position="99"/>
    </location>
</feature>
<feature type="chain" id="PRO_5034306543" evidence="2">
    <location>
        <begin position="30"/>
        <end position="194"/>
    </location>
</feature>
<organism evidence="3">
    <name type="scientific">Cacopsylla melanoneura</name>
    <dbReference type="NCBI Taxonomy" id="428564"/>
    <lineage>
        <taxon>Eukaryota</taxon>
        <taxon>Metazoa</taxon>
        <taxon>Ecdysozoa</taxon>
        <taxon>Arthropoda</taxon>
        <taxon>Hexapoda</taxon>
        <taxon>Insecta</taxon>
        <taxon>Pterygota</taxon>
        <taxon>Neoptera</taxon>
        <taxon>Paraneoptera</taxon>
        <taxon>Hemiptera</taxon>
        <taxon>Sternorrhyncha</taxon>
        <taxon>Psylloidea</taxon>
        <taxon>Psyllidae</taxon>
        <taxon>Psyllinae</taxon>
        <taxon>Cacopsylla</taxon>
    </lineage>
</organism>
<protein>
    <submittedName>
        <fullName evidence="3">Uncharacterized protein</fullName>
    </submittedName>
</protein>
<evidence type="ECO:0000313" key="3">
    <source>
        <dbReference type="EMBL" id="CAG6743886.1"/>
    </source>
</evidence>
<feature type="transmembrane region" description="Helical" evidence="1">
    <location>
        <begin position="176"/>
        <end position="193"/>
    </location>
</feature>
<evidence type="ECO:0000256" key="2">
    <source>
        <dbReference type="SAM" id="SignalP"/>
    </source>
</evidence>
<proteinExistence type="predicted"/>
<feature type="transmembrane region" description="Helical" evidence="1">
    <location>
        <begin position="111"/>
        <end position="128"/>
    </location>
</feature>
<accession>A0A8D8ZCY9</accession>
<keyword evidence="1" id="KW-0812">Transmembrane</keyword>
<keyword evidence="1" id="KW-1133">Transmembrane helix</keyword>
<dbReference type="AlphaFoldDB" id="A0A8D8ZCY9"/>
<keyword evidence="2" id="KW-0732">Signal</keyword>
<dbReference type="EMBL" id="HBUF01455406">
    <property type="protein sequence ID" value="CAG6743886.1"/>
    <property type="molecule type" value="Transcribed_RNA"/>
</dbReference>
<sequence length="194" mass="22053">MCTSVQAVMMMILTYFLLLFLLQQDPIHSKLWPRSMNLTTTSTILSHPHFHLYQPPAATVFHIQCSGIVSKDVILWISSISLTLVFGFLASLLGSLAACCRDTIGRWSSSLLATMMTDIVYIVTMTSLGLLWQLMLIVGVVFVAVFPVFWYFLGLKMNYVKVIYGKKNFFVFLTKSNIRNIVFLSLSLIFLFAW</sequence>
<evidence type="ECO:0000256" key="1">
    <source>
        <dbReference type="SAM" id="Phobius"/>
    </source>
</evidence>
<keyword evidence="1" id="KW-0472">Membrane</keyword>
<reference evidence="3" key="1">
    <citation type="submission" date="2021-05" db="EMBL/GenBank/DDBJ databases">
        <authorList>
            <person name="Alioto T."/>
            <person name="Alioto T."/>
            <person name="Gomez Garrido J."/>
        </authorList>
    </citation>
    <scope>NUCLEOTIDE SEQUENCE</scope>
</reference>
<feature type="signal peptide" evidence="2">
    <location>
        <begin position="1"/>
        <end position="29"/>
    </location>
</feature>
<name>A0A8D8ZCY9_9HEMI</name>
<feature type="transmembrane region" description="Helical" evidence="1">
    <location>
        <begin position="134"/>
        <end position="155"/>
    </location>
</feature>